<proteinExistence type="predicted"/>
<dbReference type="EMBL" id="QKWJ01000007">
    <property type="protein sequence ID" value="RDK10657.1"/>
    <property type="molecule type" value="Genomic_DNA"/>
</dbReference>
<dbReference type="AlphaFoldDB" id="A0A370NYK8"/>
<evidence type="ECO:0000313" key="2">
    <source>
        <dbReference type="Proteomes" id="UP000255165"/>
    </source>
</evidence>
<evidence type="ECO:0000313" key="1">
    <source>
        <dbReference type="EMBL" id="RDK10657.1"/>
    </source>
</evidence>
<keyword evidence="2" id="KW-1185">Reference proteome</keyword>
<accession>A0A370NYK8</accession>
<name>A0A370NYK8_9BURK</name>
<comment type="caution">
    <text evidence="1">The sequence shown here is derived from an EMBL/GenBank/DDBJ whole genome shotgun (WGS) entry which is preliminary data.</text>
</comment>
<gene>
    <name evidence="1" type="ORF">DN412_08490</name>
</gene>
<reference evidence="2" key="1">
    <citation type="submission" date="2018-06" db="EMBL/GenBank/DDBJ databases">
        <authorList>
            <person name="Feng T."/>
            <person name="Jeon C.O."/>
        </authorList>
    </citation>
    <scope>NUCLEOTIDE SEQUENCE [LARGE SCALE GENOMIC DNA]</scope>
    <source>
        <strain evidence="2">S23</strain>
    </source>
</reference>
<dbReference type="Proteomes" id="UP000255165">
    <property type="component" value="Unassembled WGS sequence"/>
</dbReference>
<organism evidence="1 2">
    <name type="scientific">Cupriavidus lacunae</name>
    <dbReference type="NCBI Taxonomy" id="2666307"/>
    <lineage>
        <taxon>Bacteria</taxon>
        <taxon>Pseudomonadati</taxon>
        <taxon>Pseudomonadota</taxon>
        <taxon>Betaproteobacteria</taxon>
        <taxon>Burkholderiales</taxon>
        <taxon>Burkholderiaceae</taxon>
        <taxon>Cupriavidus</taxon>
    </lineage>
</organism>
<protein>
    <submittedName>
        <fullName evidence="1">Uncharacterized protein</fullName>
    </submittedName>
</protein>
<sequence length="113" mass="12278">MSNELPSLFRRAMVRAIAHNELGVMWPLKLINIPLSPRDAFALGAFIPFVKPKHVRLLDGMAAAGHPPQGCEFSVPGRFCEPLDYVASIPCNRHVSTPHIDHLGSAAVNSTAI</sequence>